<dbReference type="Proteomes" id="UP000254879">
    <property type="component" value="Unassembled WGS sequence"/>
</dbReference>
<evidence type="ECO:0000313" key="3">
    <source>
        <dbReference type="Proteomes" id="UP000254879"/>
    </source>
</evidence>
<dbReference type="InterPro" id="IPR044929">
    <property type="entry name" value="DNA/RNA_non-sp_Endonuclease_sf"/>
</dbReference>
<dbReference type="GO" id="GO:0003676">
    <property type="term" value="F:nucleic acid binding"/>
    <property type="evidence" value="ECO:0007669"/>
    <property type="project" value="InterPro"/>
</dbReference>
<dbReference type="EC" id="3.1.30.-" evidence="2"/>
<accession>A0A378MAM2</accession>
<protein>
    <submittedName>
        <fullName evidence="2">Competence-specific nuclease</fullName>
        <ecNumber evidence="2">3.1.30.-</ecNumber>
    </submittedName>
</protein>
<dbReference type="InterPro" id="IPR001604">
    <property type="entry name" value="Endo_G_ENPP1-like_dom"/>
</dbReference>
<feature type="domain" description="DNA/RNA non-specific endonuclease/pyrophosphatase/phosphodiesterase" evidence="1">
    <location>
        <begin position="89"/>
        <end position="262"/>
    </location>
</feature>
<dbReference type="AlphaFoldDB" id="A0A378MAM2"/>
<proteinExistence type="predicted"/>
<dbReference type="Gene3D" id="3.40.570.10">
    <property type="entry name" value="Extracellular Endonuclease, subunit A"/>
    <property type="match status" value="1"/>
</dbReference>
<dbReference type="OrthoDB" id="4376109at2"/>
<name>A0A378MAM2_LISGR</name>
<keyword evidence="2" id="KW-0378">Hydrolase</keyword>
<organism evidence="2 3">
    <name type="scientific">Listeria grayi</name>
    <name type="common">Listeria murrayi</name>
    <dbReference type="NCBI Taxonomy" id="1641"/>
    <lineage>
        <taxon>Bacteria</taxon>
        <taxon>Bacillati</taxon>
        <taxon>Bacillota</taxon>
        <taxon>Bacilli</taxon>
        <taxon>Bacillales</taxon>
        <taxon>Listeriaceae</taxon>
        <taxon>Listeria</taxon>
    </lineage>
</organism>
<dbReference type="Pfam" id="PF01223">
    <property type="entry name" value="Endonuclease_NS"/>
    <property type="match status" value="1"/>
</dbReference>
<dbReference type="SMART" id="SM00892">
    <property type="entry name" value="Endonuclease_NS"/>
    <property type="match status" value="1"/>
</dbReference>
<dbReference type="GO" id="GO:0016787">
    <property type="term" value="F:hydrolase activity"/>
    <property type="evidence" value="ECO:0007669"/>
    <property type="project" value="UniProtKB-KW"/>
</dbReference>
<dbReference type="RefSeq" id="WP_003755540.1">
    <property type="nucleotide sequence ID" value="NZ_CABKNG010000001.1"/>
</dbReference>
<evidence type="ECO:0000313" key="2">
    <source>
        <dbReference type="EMBL" id="STY43439.1"/>
    </source>
</evidence>
<dbReference type="GO" id="GO:0046872">
    <property type="term" value="F:metal ion binding"/>
    <property type="evidence" value="ECO:0007669"/>
    <property type="project" value="InterPro"/>
</dbReference>
<reference evidence="2 3" key="1">
    <citation type="submission" date="2018-06" db="EMBL/GenBank/DDBJ databases">
        <authorList>
            <consortium name="Pathogen Informatics"/>
            <person name="Doyle S."/>
        </authorList>
    </citation>
    <scope>NUCLEOTIDE SEQUENCE [LARGE SCALE GENOMIC DNA]</scope>
    <source>
        <strain evidence="3">NCTC 10815</strain>
    </source>
</reference>
<gene>
    <name evidence="2" type="primary">endA</name>
    <name evidence="2" type="ORF">NCTC10815_00734</name>
</gene>
<sequence length="276" mass="31583">MKRKSPWISLIIIAIIAISAIFKIDILGELGLSDQPQKQKQTITRSNNAPLSNAVDQTVYKKLASKNYQSGEAPYIEVNNGQSNLDIRKWKENRVIYGNLDKWNRTTYVTAFIDRKNLGKSKGRDRQIWQPTGWHQKEIDGMPIYNRGHLLAYTSSFNFDQDGNYKTGEQGSIDNPKNLATQSQFSNQHTQTYFENKVRNAQAIRGNKVIYQIVTVFRGQEKMPRGYWLQAVDSKGTLHFNVYNWNVQPGIVFNYATGTSKVAKQMKVSTDNHLAE</sequence>
<evidence type="ECO:0000259" key="1">
    <source>
        <dbReference type="SMART" id="SM00892"/>
    </source>
</evidence>
<dbReference type="EMBL" id="UGPG01000001">
    <property type="protein sequence ID" value="STY43439.1"/>
    <property type="molecule type" value="Genomic_DNA"/>
</dbReference>